<evidence type="ECO:0000259" key="3">
    <source>
        <dbReference type="PROSITE" id="PS50053"/>
    </source>
</evidence>
<keyword evidence="2" id="KW-0963">Cytoplasm</keyword>
<proteinExistence type="predicted"/>
<accession>A0A9Q0RH42</accession>
<dbReference type="Proteomes" id="UP001149090">
    <property type="component" value="Unassembled WGS sequence"/>
</dbReference>
<keyword evidence="5" id="KW-1185">Reference proteome</keyword>
<dbReference type="GO" id="GO:0071816">
    <property type="term" value="P:tail-anchored membrane protein insertion into ER membrane"/>
    <property type="evidence" value="ECO:0007669"/>
    <property type="project" value="TreeGrafter"/>
</dbReference>
<dbReference type="InterPro" id="IPR000626">
    <property type="entry name" value="Ubiquitin-like_dom"/>
</dbReference>
<dbReference type="GO" id="GO:0051087">
    <property type="term" value="F:protein-folding chaperone binding"/>
    <property type="evidence" value="ECO:0007669"/>
    <property type="project" value="TreeGrafter"/>
</dbReference>
<evidence type="ECO:0000313" key="4">
    <source>
        <dbReference type="EMBL" id="KAJ5078374.1"/>
    </source>
</evidence>
<dbReference type="SMART" id="SM00213">
    <property type="entry name" value="UBQ"/>
    <property type="match status" value="1"/>
</dbReference>
<dbReference type="Pfam" id="PF00240">
    <property type="entry name" value="ubiquitin"/>
    <property type="match status" value="1"/>
</dbReference>
<dbReference type="FunFam" id="3.10.20.90:FF:000205">
    <property type="entry name" value="2'-5'-oligoadenylate synthase-like protein 2"/>
    <property type="match status" value="1"/>
</dbReference>
<reference evidence="4" key="1">
    <citation type="submission" date="2022-10" db="EMBL/GenBank/DDBJ databases">
        <title>Novel sulphate-reducing endosymbionts in the free-living metamonad Anaeramoeba.</title>
        <authorList>
            <person name="Jerlstrom-Hultqvist J."/>
            <person name="Cepicka I."/>
            <person name="Gallot-Lavallee L."/>
            <person name="Salas-Leiva D."/>
            <person name="Curtis B.A."/>
            <person name="Zahonova K."/>
            <person name="Pipaliya S."/>
            <person name="Dacks J."/>
            <person name="Roger A.J."/>
        </authorList>
    </citation>
    <scope>NUCLEOTIDE SEQUENCE</scope>
    <source>
        <strain evidence="4">BMAN</strain>
    </source>
</reference>
<dbReference type="InterPro" id="IPR029071">
    <property type="entry name" value="Ubiquitin-like_domsf"/>
</dbReference>
<name>A0A9Q0RH42_ANAIG</name>
<dbReference type="PRINTS" id="PR00348">
    <property type="entry name" value="UBIQUITIN"/>
</dbReference>
<organism evidence="4 5">
    <name type="scientific">Anaeramoeba ignava</name>
    <name type="common">Anaerobic marine amoeba</name>
    <dbReference type="NCBI Taxonomy" id="1746090"/>
    <lineage>
        <taxon>Eukaryota</taxon>
        <taxon>Metamonada</taxon>
        <taxon>Anaeramoebidae</taxon>
        <taxon>Anaeramoeba</taxon>
    </lineage>
</organism>
<feature type="domain" description="Ubiquitin-like" evidence="3">
    <location>
        <begin position="10"/>
        <end position="85"/>
    </location>
</feature>
<evidence type="ECO:0000313" key="5">
    <source>
        <dbReference type="Proteomes" id="UP001149090"/>
    </source>
</evidence>
<sequence>MANQSEENKMQVYVKNLKGTSQAFDISNDETVDSLMKKVEEQLGITKNQQRLIFGGRNLVSGKKLTDYRIKHASTIHLVFRQLGGN</sequence>
<evidence type="ECO:0000256" key="2">
    <source>
        <dbReference type="ARBA" id="ARBA00022490"/>
    </source>
</evidence>
<dbReference type="PROSITE" id="PS50053">
    <property type="entry name" value="UBIQUITIN_2"/>
    <property type="match status" value="1"/>
</dbReference>
<protein>
    <submittedName>
        <fullName evidence="4">Polyubiquitin 11</fullName>
    </submittedName>
</protein>
<dbReference type="GO" id="GO:0006620">
    <property type="term" value="P:post-translational protein targeting to endoplasmic reticulum membrane"/>
    <property type="evidence" value="ECO:0007669"/>
    <property type="project" value="InterPro"/>
</dbReference>
<dbReference type="InterPro" id="IPR047154">
    <property type="entry name" value="UBL4A-like"/>
</dbReference>
<evidence type="ECO:0000256" key="1">
    <source>
        <dbReference type="ARBA" id="ARBA00004514"/>
    </source>
</evidence>
<gene>
    <name evidence="4" type="ORF">M0811_05162</name>
</gene>
<dbReference type="SUPFAM" id="SSF54236">
    <property type="entry name" value="Ubiquitin-like"/>
    <property type="match status" value="1"/>
</dbReference>
<dbReference type="GO" id="GO:0071818">
    <property type="term" value="C:BAT3 complex"/>
    <property type="evidence" value="ECO:0007669"/>
    <property type="project" value="TreeGrafter"/>
</dbReference>
<dbReference type="InterPro" id="IPR019956">
    <property type="entry name" value="Ubiquitin_dom"/>
</dbReference>
<dbReference type="PANTHER" id="PTHR46555">
    <property type="entry name" value="UBIQUITIN-LIKE PROTEIN 4A"/>
    <property type="match status" value="1"/>
</dbReference>
<dbReference type="PANTHER" id="PTHR46555:SF1">
    <property type="entry name" value="UBIQUITIN-LIKE PROTEIN 4A"/>
    <property type="match status" value="1"/>
</dbReference>
<comment type="subcellular location">
    <subcellularLocation>
        <location evidence="1">Cytoplasm</location>
        <location evidence="1">Cytosol</location>
    </subcellularLocation>
</comment>
<dbReference type="AlphaFoldDB" id="A0A9Q0RH42"/>
<comment type="caution">
    <text evidence="4">The sequence shown here is derived from an EMBL/GenBank/DDBJ whole genome shotgun (WGS) entry which is preliminary data.</text>
</comment>
<dbReference type="OrthoDB" id="1885901at2759"/>
<dbReference type="EMBL" id="JAPDFW010000054">
    <property type="protein sequence ID" value="KAJ5078374.1"/>
    <property type="molecule type" value="Genomic_DNA"/>
</dbReference>
<dbReference type="Gene3D" id="3.10.20.90">
    <property type="entry name" value="Phosphatidylinositol 3-kinase Catalytic Subunit, Chain A, domain 1"/>
    <property type="match status" value="1"/>
</dbReference>